<reference evidence="1 2" key="2">
    <citation type="journal article" date="2010" name="Nucleic Acids Res.">
        <title>BeetleBase in 2010: revisions to provide comprehensive genomic information for Tribolium castaneum.</title>
        <authorList>
            <person name="Kim H.S."/>
            <person name="Murphy T."/>
            <person name="Xia J."/>
            <person name="Caragea D."/>
            <person name="Park Y."/>
            <person name="Beeman R.W."/>
            <person name="Lorenzen M.D."/>
            <person name="Butcher S."/>
            <person name="Manak J.R."/>
            <person name="Brown S.J."/>
        </authorList>
    </citation>
    <scope>GENOME REANNOTATION</scope>
    <source>
        <strain evidence="1 2">Georgia GA2</strain>
    </source>
</reference>
<name>D6X234_TRICA</name>
<dbReference type="AlphaFoldDB" id="D6X234"/>
<sequence>MKGKIDLYKYNSMESRPTKLCLNDGCDMFLTTDTFLTAQDGLTPKLTVIKIDLGTKPDSHIPKCSLKISRQTVHIEHKCHRAAKLHFADKEKIGLKCETAITSVSYEITLCLMENASEHKF</sequence>
<evidence type="ECO:0000313" key="2">
    <source>
        <dbReference type="Proteomes" id="UP000007266"/>
    </source>
</evidence>
<dbReference type="InParanoid" id="D6X234"/>
<keyword evidence="2" id="KW-1185">Reference proteome</keyword>
<protein>
    <submittedName>
        <fullName evidence="1">Uncharacterized protein</fullName>
    </submittedName>
</protein>
<dbReference type="Proteomes" id="UP000007266">
    <property type="component" value="Linkage group 9"/>
</dbReference>
<evidence type="ECO:0000313" key="1">
    <source>
        <dbReference type="EMBL" id="EFA10206.1"/>
    </source>
</evidence>
<dbReference type="EMBL" id="KQ971371">
    <property type="protein sequence ID" value="EFA10206.1"/>
    <property type="molecule type" value="Genomic_DNA"/>
</dbReference>
<organism evidence="1 2">
    <name type="scientific">Tribolium castaneum</name>
    <name type="common">Red flour beetle</name>
    <dbReference type="NCBI Taxonomy" id="7070"/>
    <lineage>
        <taxon>Eukaryota</taxon>
        <taxon>Metazoa</taxon>
        <taxon>Ecdysozoa</taxon>
        <taxon>Arthropoda</taxon>
        <taxon>Hexapoda</taxon>
        <taxon>Insecta</taxon>
        <taxon>Pterygota</taxon>
        <taxon>Neoptera</taxon>
        <taxon>Endopterygota</taxon>
        <taxon>Coleoptera</taxon>
        <taxon>Polyphaga</taxon>
        <taxon>Cucujiformia</taxon>
        <taxon>Tenebrionidae</taxon>
        <taxon>Tenebrionidae incertae sedis</taxon>
        <taxon>Tribolium</taxon>
    </lineage>
</organism>
<gene>
    <name evidence="1" type="primary">GLEAN_12401</name>
    <name evidence="1" type="ORF">TcasGA2_TC012401</name>
</gene>
<reference evidence="1 2" key="1">
    <citation type="journal article" date="2008" name="Nature">
        <title>The genome of the model beetle and pest Tribolium castaneum.</title>
        <authorList>
            <consortium name="Tribolium Genome Sequencing Consortium"/>
            <person name="Richards S."/>
            <person name="Gibbs R.A."/>
            <person name="Weinstock G.M."/>
            <person name="Brown S.J."/>
            <person name="Denell R."/>
            <person name="Beeman R.W."/>
            <person name="Gibbs R."/>
            <person name="Beeman R.W."/>
            <person name="Brown S.J."/>
            <person name="Bucher G."/>
            <person name="Friedrich M."/>
            <person name="Grimmelikhuijzen C.J."/>
            <person name="Klingler M."/>
            <person name="Lorenzen M."/>
            <person name="Richards S."/>
            <person name="Roth S."/>
            <person name="Schroder R."/>
            <person name="Tautz D."/>
            <person name="Zdobnov E.M."/>
            <person name="Muzny D."/>
            <person name="Gibbs R.A."/>
            <person name="Weinstock G.M."/>
            <person name="Attaway T."/>
            <person name="Bell S."/>
            <person name="Buhay C.J."/>
            <person name="Chandrabose M.N."/>
            <person name="Chavez D."/>
            <person name="Clerk-Blankenburg K.P."/>
            <person name="Cree A."/>
            <person name="Dao M."/>
            <person name="Davis C."/>
            <person name="Chacko J."/>
            <person name="Dinh H."/>
            <person name="Dugan-Rocha S."/>
            <person name="Fowler G."/>
            <person name="Garner T.T."/>
            <person name="Garnes J."/>
            <person name="Gnirke A."/>
            <person name="Hawes A."/>
            <person name="Hernandez J."/>
            <person name="Hines S."/>
            <person name="Holder M."/>
            <person name="Hume J."/>
            <person name="Jhangiani S.N."/>
            <person name="Joshi V."/>
            <person name="Khan Z.M."/>
            <person name="Jackson L."/>
            <person name="Kovar C."/>
            <person name="Kowis A."/>
            <person name="Lee S."/>
            <person name="Lewis L.R."/>
            <person name="Margolis J."/>
            <person name="Morgan M."/>
            <person name="Nazareth L.V."/>
            <person name="Nguyen N."/>
            <person name="Okwuonu G."/>
            <person name="Parker D."/>
            <person name="Richards S."/>
            <person name="Ruiz S.J."/>
            <person name="Santibanez J."/>
            <person name="Savard J."/>
            <person name="Scherer S.E."/>
            <person name="Schneider B."/>
            <person name="Sodergren E."/>
            <person name="Tautz D."/>
            <person name="Vattahil S."/>
            <person name="Villasana D."/>
            <person name="White C.S."/>
            <person name="Wright R."/>
            <person name="Park Y."/>
            <person name="Beeman R.W."/>
            <person name="Lord J."/>
            <person name="Oppert B."/>
            <person name="Lorenzen M."/>
            <person name="Brown S."/>
            <person name="Wang L."/>
            <person name="Savard J."/>
            <person name="Tautz D."/>
            <person name="Richards S."/>
            <person name="Weinstock G."/>
            <person name="Gibbs R.A."/>
            <person name="Liu Y."/>
            <person name="Worley K."/>
            <person name="Weinstock G."/>
            <person name="Elsik C.G."/>
            <person name="Reese J.T."/>
            <person name="Elhaik E."/>
            <person name="Landan G."/>
            <person name="Graur D."/>
            <person name="Arensburger P."/>
            <person name="Atkinson P."/>
            <person name="Beeman R.W."/>
            <person name="Beidler J."/>
            <person name="Brown S.J."/>
            <person name="Demuth J.P."/>
            <person name="Drury D.W."/>
            <person name="Du Y.Z."/>
            <person name="Fujiwara H."/>
            <person name="Lorenzen M."/>
            <person name="Maselli V."/>
            <person name="Osanai M."/>
            <person name="Park Y."/>
            <person name="Robertson H.M."/>
            <person name="Tu Z."/>
            <person name="Wang J.J."/>
            <person name="Wang S."/>
            <person name="Richards S."/>
            <person name="Song H."/>
            <person name="Zhang L."/>
            <person name="Sodergren E."/>
            <person name="Werner D."/>
            <person name="Stanke M."/>
            <person name="Morgenstern B."/>
            <person name="Solovyev V."/>
            <person name="Kosarev P."/>
            <person name="Brown G."/>
            <person name="Chen H.C."/>
            <person name="Ermolaeva O."/>
            <person name="Hlavina W."/>
            <person name="Kapustin Y."/>
            <person name="Kiryutin B."/>
            <person name="Kitts P."/>
            <person name="Maglott D."/>
            <person name="Pruitt K."/>
            <person name="Sapojnikov V."/>
            <person name="Souvorov A."/>
            <person name="Mackey A.J."/>
            <person name="Waterhouse R.M."/>
            <person name="Wyder S."/>
            <person name="Zdobnov E.M."/>
            <person name="Zdobnov E.M."/>
            <person name="Wyder S."/>
            <person name="Kriventseva E.V."/>
            <person name="Kadowaki T."/>
            <person name="Bork P."/>
            <person name="Aranda M."/>
            <person name="Bao R."/>
            <person name="Beermann A."/>
            <person name="Berns N."/>
            <person name="Bolognesi R."/>
            <person name="Bonneton F."/>
            <person name="Bopp D."/>
            <person name="Brown S.J."/>
            <person name="Bucher G."/>
            <person name="Butts T."/>
            <person name="Chaumot A."/>
            <person name="Denell R.E."/>
            <person name="Ferrier D.E."/>
            <person name="Friedrich M."/>
            <person name="Gordon C.M."/>
            <person name="Jindra M."/>
            <person name="Klingler M."/>
            <person name="Lan Q."/>
            <person name="Lattorff H.M."/>
            <person name="Laudet V."/>
            <person name="von Levetsow C."/>
            <person name="Liu Z."/>
            <person name="Lutz R."/>
            <person name="Lynch J.A."/>
            <person name="da Fonseca R.N."/>
            <person name="Posnien N."/>
            <person name="Reuter R."/>
            <person name="Roth S."/>
            <person name="Savard J."/>
            <person name="Schinko J.B."/>
            <person name="Schmitt C."/>
            <person name="Schoppmeier M."/>
            <person name="Schroder R."/>
            <person name="Shippy T.D."/>
            <person name="Simonnet F."/>
            <person name="Marques-Souza H."/>
            <person name="Tautz D."/>
            <person name="Tomoyasu Y."/>
            <person name="Trauner J."/>
            <person name="Van der Zee M."/>
            <person name="Vervoort M."/>
            <person name="Wittkopp N."/>
            <person name="Wimmer E.A."/>
            <person name="Yang X."/>
            <person name="Jones A.K."/>
            <person name="Sattelle D.B."/>
            <person name="Ebert P.R."/>
            <person name="Nelson D."/>
            <person name="Scott J.G."/>
            <person name="Beeman R.W."/>
            <person name="Muthukrishnan S."/>
            <person name="Kramer K.J."/>
            <person name="Arakane Y."/>
            <person name="Beeman R.W."/>
            <person name="Zhu Q."/>
            <person name="Hogenkamp D."/>
            <person name="Dixit R."/>
            <person name="Oppert B."/>
            <person name="Jiang H."/>
            <person name="Zou Z."/>
            <person name="Marshall J."/>
            <person name="Elpidina E."/>
            <person name="Vinokurov K."/>
            <person name="Oppert C."/>
            <person name="Zou Z."/>
            <person name="Evans J."/>
            <person name="Lu Z."/>
            <person name="Zhao P."/>
            <person name="Sumathipala N."/>
            <person name="Altincicek B."/>
            <person name="Vilcinskas A."/>
            <person name="Williams M."/>
            <person name="Hultmark D."/>
            <person name="Hetru C."/>
            <person name="Jiang H."/>
            <person name="Grimmelikhuijzen C.J."/>
            <person name="Hauser F."/>
            <person name="Cazzamali G."/>
            <person name="Williamson M."/>
            <person name="Park Y."/>
            <person name="Li B."/>
            <person name="Tanaka Y."/>
            <person name="Predel R."/>
            <person name="Neupert S."/>
            <person name="Schachtner J."/>
            <person name="Verleyen P."/>
            <person name="Raible F."/>
            <person name="Bork P."/>
            <person name="Friedrich M."/>
            <person name="Walden K.K."/>
            <person name="Robertson H.M."/>
            <person name="Angeli S."/>
            <person name="Foret S."/>
            <person name="Bucher G."/>
            <person name="Schuetz S."/>
            <person name="Maleszka R."/>
            <person name="Wimmer E.A."/>
            <person name="Beeman R.W."/>
            <person name="Lorenzen M."/>
            <person name="Tomoyasu Y."/>
            <person name="Miller S.C."/>
            <person name="Grossmann D."/>
            <person name="Bucher G."/>
        </authorList>
    </citation>
    <scope>NUCLEOTIDE SEQUENCE [LARGE SCALE GENOMIC DNA]</scope>
    <source>
        <strain evidence="1 2">Georgia GA2</strain>
    </source>
</reference>
<proteinExistence type="predicted"/>
<dbReference type="HOGENOM" id="CLU_2041068_0_0_1"/>
<accession>D6X234</accession>